<feature type="transmembrane region" description="Helical" evidence="8">
    <location>
        <begin position="95"/>
        <end position="113"/>
    </location>
</feature>
<organism evidence="9 10">
    <name type="scientific">[Clostridium] citroniae WAL-19142</name>
    <dbReference type="NCBI Taxonomy" id="742734"/>
    <lineage>
        <taxon>Bacteria</taxon>
        <taxon>Bacillati</taxon>
        <taxon>Bacillota</taxon>
        <taxon>Clostridia</taxon>
        <taxon>Lachnospirales</taxon>
        <taxon>Lachnospiraceae</taxon>
        <taxon>Enterocloster</taxon>
    </lineage>
</organism>
<comment type="caution">
    <text evidence="9">The sequence shown here is derived from an EMBL/GenBank/DDBJ whole genome shotgun (WGS) entry which is preliminary data.</text>
</comment>
<evidence type="ECO:0000256" key="5">
    <source>
        <dbReference type="ARBA" id="ARBA00022692"/>
    </source>
</evidence>
<dbReference type="InterPro" id="IPR037294">
    <property type="entry name" value="ABC_BtuC-like"/>
</dbReference>
<evidence type="ECO:0000256" key="1">
    <source>
        <dbReference type="ARBA" id="ARBA00004651"/>
    </source>
</evidence>
<dbReference type="CDD" id="cd06550">
    <property type="entry name" value="TM_ABC_iron-siderophores_like"/>
    <property type="match status" value="1"/>
</dbReference>
<dbReference type="PATRIC" id="fig|742734.4.peg.4444"/>
<keyword evidence="4" id="KW-1003">Cell membrane</keyword>
<feature type="transmembrane region" description="Helical" evidence="8">
    <location>
        <begin position="196"/>
        <end position="215"/>
    </location>
</feature>
<keyword evidence="5 8" id="KW-0812">Transmembrane</keyword>
<feature type="transmembrane region" description="Helical" evidence="8">
    <location>
        <begin position="308"/>
        <end position="327"/>
    </location>
</feature>
<dbReference type="PANTHER" id="PTHR30472:SF70">
    <property type="entry name" value="MOLYBDATE IMPORT SYSTEM PERMEASE PROTEIN MOLB"/>
    <property type="match status" value="1"/>
</dbReference>
<gene>
    <name evidence="9" type="ORF">HMPREF9470_04147</name>
</gene>
<dbReference type="Pfam" id="PF01032">
    <property type="entry name" value="FecCD"/>
    <property type="match status" value="1"/>
</dbReference>
<feature type="transmembrane region" description="Helical" evidence="8">
    <location>
        <begin position="65"/>
        <end position="83"/>
    </location>
</feature>
<dbReference type="PANTHER" id="PTHR30472">
    <property type="entry name" value="FERRIC ENTEROBACTIN TRANSPORT SYSTEM PERMEASE PROTEIN"/>
    <property type="match status" value="1"/>
</dbReference>
<feature type="transmembrane region" description="Helical" evidence="8">
    <location>
        <begin position="119"/>
        <end position="137"/>
    </location>
</feature>
<dbReference type="OrthoDB" id="9792889at2"/>
<name>A0A0J9BUJ7_9FIRM</name>
<evidence type="ECO:0000256" key="8">
    <source>
        <dbReference type="SAM" id="Phobius"/>
    </source>
</evidence>
<dbReference type="EMBL" id="ADLK01000029">
    <property type="protein sequence ID" value="KMW16647.1"/>
    <property type="molecule type" value="Genomic_DNA"/>
</dbReference>
<evidence type="ECO:0000256" key="4">
    <source>
        <dbReference type="ARBA" id="ARBA00022475"/>
    </source>
</evidence>
<feature type="transmembrane region" description="Helical" evidence="8">
    <location>
        <begin position="149"/>
        <end position="167"/>
    </location>
</feature>
<dbReference type="Gene3D" id="1.10.3470.10">
    <property type="entry name" value="ABC transporter involved in vitamin B12 uptake, BtuC"/>
    <property type="match status" value="1"/>
</dbReference>
<keyword evidence="7 8" id="KW-0472">Membrane</keyword>
<accession>A0A0J9BUJ7</accession>
<evidence type="ECO:0000313" key="9">
    <source>
        <dbReference type="EMBL" id="KMW16647.1"/>
    </source>
</evidence>
<comment type="subcellular location">
    <subcellularLocation>
        <location evidence="1">Cell membrane</location>
        <topology evidence="1">Multi-pass membrane protein</topology>
    </subcellularLocation>
</comment>
<evidence type="ECO:0000256" key="7">
    <source>
        <dbReference type="ARBA" id="ARBA00023136"/>
    </source>
</evidence>
<dbReference type="Proteomes" id="UP000037392">
    <property type="component" value="Unassembled WGS sequence"/>
</dbReference>
<evidence type="ECO:0000256" key="3">
    <source>
        <dbReference type="ARBA" id="ARBA00022448"/>
    </source>
</evidence>
<reference evidence="9 10" key="1">
    <citation type="submission" date="2011-04" db="EMBL/GenBank/DDBJ databases">
        <title>The Genome Sequence of Clostridium citroniae WAL-19142.</title>
        <authorList>
            <consortium name="The Broad Institute Genome Sequencing Platform"/>
            <person name="Earl A."/>
            <person name="Ward D."/>
            <person name="Feldgarden M."/>
            <person name="Gevers D."/>
            <person name="Warren Y.A."/>
            <person name="Tyrrell K.L."/>
            <person name="Citron D.M."/>
            <person name="Goldstein E.J."/>
            <person name="Daigneault M."/>
            <person name="Allen-Vercoe E."/>
            <person name="Young S.K."/>
            <person name="Zeng Q."/>
            <person name="Gargeya S."/>
            <person name="Fitzgerald M."/>
            <person name="Haas B."/>
            <person name="Abouelleil A."/>
            <person name="Alvarado L."/>
            <person name="Arachchi H.M."/>
            <person name="Berlin A."/>
            <person name="Brown A."/>
            <person name="Chapman S.B."/>
            <person name="Chen Z."/>
            <person name="Dunbar C."/>
            <person name="Freedman E."/>
            <person name="Gearin G."/>
            <person name="Gellesch M."/>
            <person name="Goldberg J."/>
            <person name="Griggs A."/>
            <person name="Gujja S."/>
            <person name="Heilman E.R."/>
            <person name="Heiman D."/>
            <person name="Howarth C."/>
            <person name="Larson L."/>
            <person name="Lui A."/>
            <person name="MacDonald P.J."/>
            <person name="Mehta T."/>
            <person name="Montmayeur A."/>
            <person name="Murphy C."/>
            <person name="Neiman D."/>
            <person name="Pearson M."/>
            <person name="Priest M."/>
            <person name="Roberts A."/>
            <person name="Saif S."/>
            <person name="Shea T."/>
            <person name="Shenoy N."/>
            <person name="Sisk P."/>
            <person name="Stolte C."/>
            <person name="Sykes S."/>
            <person name="White J."/>
            <person name="Yandava C."/>
            <person name="Wortman J."/>
            <person name="Nusbaum C."/>
            <person name="Birren B."/>
        </authorList>
    </citation>
    <scope>NUCLEOTIDE SEQUENCE [LARGE SCALE GENOMIC DNA]</scope>
    <source>
        <strain evidence="9 10">WAL-19142</strain>
    </source>
</reference>
<proteinExistence type="inferred from homology"/>
<evidence type="ECO:0000313" key="10">
    <source>
        <dbReference type="Proteomes" id="UP000037392"/>
    </source>
</evidence>
<evidence type="ECO:0000256" key="2">
    <source>
        <dbReference type="ARBA" id="ARBA00007935"/>
    </source>
</evidence>
<dbReference type="SUPFAM" id="SSF81345">
    <property type="entry name" value="ABC transporter involved in vitamin B12 uptake, BtuC"/>
    <property type="match status" value="1"/>
</dbReference>
<dbReference type="AlphaFoldDB" id="A0A0J9BUJ7"/>
<dbReference type="GO" id="GO:0033214">
    <property type="term" value="P:siderophore-iron import into cell"/>
    <property type="evidence" value="ECO:0007669"/>
    <property type="project" value="TreeGrafter"/>
</dbReference>
<dbReference type="FunFam" id="1.10.3470.10:FF:000001">
    <property type="entry name" value="Vitamin B12 ABC transporter permease BtuC"/>
    <property type="match status" value="1"/>
</dbReference>
<sequence>MKFRILVLVLIMLLTGLFFASFLVGTYPIPVGTVWDVLWSGITEFTPYWDPAVEKVIFQVRIPRILLGILVGGGLAVSGASYQTLFKNPMVSPDILGVSAGAGFGAALAMLGSGSWAQIQLSALVFGLAAVAAAYLIGSVYGKAEVTTLVLAGVIVSSLFQALLSVVKTYADTDSQLPSITFWLMGSLGKGDMEDVGILLPVTGVCLLILFLYRNQIDVLATGEEEAAALGVNVKLVSFLVIVTSTMMTVVSVSICGMIGWVGLVVPHITRLFTGARYSRLIAVSFLIGGFFLLLMDDIIRGANSVELPLGVLTALVGTPVFAFLLVRSRKGASQC</sequence>
<dbReference type="InterPro" id="IPR000522">
    <property type="entry name" value="ABC_transptr_permease_BtuC"/>
</dbReference>
<feature type="transmembrane region" description="Helical" evidence="8">
    <location>
        <begin position="278"/>
        <end position="296"/>
    </location>
</feature>
<evidence type="ECO:0000256" key="6">
    <source>
        <dbReference type="ARBA" id="ARBA00022989"/>
    </source>
</evidence>
<comment type="similarity">
    <text evidence="2">Belongs to the binding-protein-dependent transport system permease family. FecCD subfamily.</text>
</comment>
<evidence type="ECO:0008006" key="11">
    <source>
        <dbReference type="Google" id="ProtNLM"/>
    </source>
</evidence>
<dbReference type="GO" id="GO:0022857">
    <property type="term" value="F:transmembrane transporter activity"/>
    <property type="evidence" value="ECO:0007669"/>
    <property type="project" value="InterPro"/>
</dbReference>
<keyword evidence="3" id="KW-0813">Transport</keyword>
<keyword evidence="6 8" id="KW-1133">Transmembrane helix</keyword>
<feature type="transmembrane region" description="Helical" evidence="8">
    <location>
        <begin position="249"/>
        <end position="266"/>
    </location>
</feature>
<protein>
    <recommendedName>
        <fullName evidence="11">ABC transporter permease</fullName>
    </recommendedName>
</protein>
<dbReference type="GO" id="GO:0005886">
    <property type="term" value="C:plasma membrane"/>
    <property type="evidence" value="ECO:0007669"/>
    <property type="project" value="UniProtKB-SubCell"/>
</dbReference>